<dbReference type="InterPro" id="IPR013154">
    <property type="entry name" value="ADH-like_N"/>
</dbReference>
<evidence type="ECO:0000256" key="7">
    <source>
        <dbReference type="RuleBase" id="RU361277"/>
    </source>
</evidence>
<evidence type="ECO:0000256" key="2">
    <source>
        <dbReference type="ARBA" id="ARBA00022723"/>
    </source>
</evidence>
<evidence type="ECO:0000259" key="9">
    <source>
        <dbReference type="SMART" id="SM00829"/>
    </source>
</evidence>
<dbReference type="InterPro" id="IPR013149">
    <property type="entry name" value="ADH-like_C"/>
</dbReference>
<dbReference type="Proteomes" id="UP001180715">
    <property type="component" value="Unassembled WGS sequence"/>
</dbReference>
<protein>
    <recommendedName>
        <fullName evidence="5">alcohol dehydrogenase (NADP(+))</fullName>
        <ecNumber evidence="5">1.1.1.2</ecNumber>
    </recommendedName>
</protein>
<dbReference type="PROSITE" id="PS00059">
    <property type="entry name" value="ADH_ZINC"/>
    <property type="match status" value="1"/>
</dbReference>
<evidence type="ECO:0000313" key="10">
    <source>
        <dbReference type="EMBL" id="MDR7293746.1"/>
    </source>
</evidence>
<dbReference type="Pfam" id="PF00107">
    <property type="entry name" value="ADH_zinc_N"/>
    <property type="match status" value="1"/>
</dbReference>
<accession>A0ABU1Z158</accession>
<evidence type="ECO:0000256" key="5">
    <source>
        <dbReference type="ARBA" id="ARBA00024074"/>
    </source>
</evidence>
<organism evidence="10 11">
    <name type="scientific">Pseudoglutamicibacter albus</name>
    <dbReference type="NCBI Taxonomy" id="98671"/>
    <lineage>
        <taxon>Bacteria</taxon>
        <taxon>Bacillati</taxon>
        <taxon>Actinomycetota</taxon>
        <taxon>Actinomycetes</taxon>
        <taxon>Micrococcales</taxon>
        <taxon>Micrococcaceae</taxon>
        <taxon>Pseudoglutamicibacter</taxon>
    </lineage>
</organism>
<comment type="cofactor">
    <cofactor evidence="1 7">
        <name>Zn(2+)</name>
        <dbReference type="ChEBI" id="CHEBI:29105"/>
    </cofactor>
</comment>
<dbReference type="RefSeq" id="WP_310246927.1">
    <property type="nucleotide sequence ID" value="NZ_JAVDXX010000001.1"/>
</dbReference>
<evidence type="ECO:0000256" key="3">
    <source>
        <dbReference type="ARBA" id="ARBA00022833"/>
    </source>
</evidence>
<dbReference type="EMBL" id="JAVDXX010000001">
    <property type="protein sequence ID" value="MDR7293746.1"/>
    <property type="molecule type" value="Genomic_DNA"/>
</dbReference>
<dbReference type="Gene3D" id="3.90.180.10">
    <property type="entry name" value="Medium-chain alcohol dehydrogenases, catalytic domain"/>
    <property type="match status" value="1"/>
</dbReference>
<dbReference type="EC" id="1.1.1.2" evidence="5"/>
<dbReference type="SUPFAM" id="SSF50129">
    <property type="entry name" value="GroES-like"/>
    <property type="match status" value="1"/>
</dbReference>
<sequence length="452" mass="47732">MTPAKIPSVAVLAEARRRAEQAAHDADAANSTQATSVDAQQDKPSPAAGEHEDEPDPRIGRKDKVLPARFAQAGQQLFTSQEWEAQRLAAFQGHAHEALAVGVRELGGPLEQFAIPRRAAGPRDIVIDLEYCGLCHSDVHTARGEWGSRALPLVTGHEMVGRVCAIGSEVYNRQVGERVGVGCMVGSCRVCEPCKRQDEQFCIHNAVGTYGAWDAPHSERTQGGYATSIVVPEDFVLSIPEQIGPAHAAPLLCAGITMYAPLEDLRVGPGDKVAVAGIGGLGHMAIKLAAAMGAEVTALTRTPAKAEDARRLGAHEVVLTTDEDALDAARGRFTVLVDAISAPHDVGALLDLLAPRGTVVLAGLPADTDGAAMPLVDPRTLVNRGLRLAGTKIGGIEQTQRMLEFCAAHGVVPDVEIVTAADMNEAWDRMVAGELHYRGVLDIGSLDSNLNA</sequence>
<dbReference type="GO" id="GO:0016491">
    <property type="term" value="F:oxidoreductase activity"/>
    <property type="evidence" value="ECO:0007669"/>
    <property type="project" value="UniProtKB-KW"/>
</dbReference>
<keyword evidence="11" id="KW-1185">Reference proteome</keyword>
<keyword evidence="2 7" id="KW-0479">Metal-binding</keyword>
<name>A0ABU1Z158_9MICC</name>
<feature type="compositionally biased region" description="Basic and acidic residues" evidence="8">
    <location>
        <begin position="15"/>
        <end position="27"/>
    </location>
</feature>
<dbReference type="InterPro" id="IPR036291">
    <property type="entry name" value="NAD(P)-bd_dom_sf"/>
</dbReference>
<dbReference type="InterPro" id="IPR047109">
    <property type="entry name" value="CAD-like"/>
</dbReference>
<dbReference type="InterPro" id="IPR002328">
    <property type="entry name" value="ADH_Zn_CS"/>
</dbReference>
<keyword evidence="4 10" id="KW-0560">Oxidoreductase</keyword>
<proteinExistence type="inferred from homology"/>
<feature type="compositionally biased region" description="Polar residues" evidence="8">
    <location>
        <begin position="30"/>
        <end position="43"/>
    </location>
</feature>
<dbReference type="InterPro" id="IPR011032">
    <property type="entry name" value="GroES-like_sf"/>
</dbReference>
<evidence type="ECO:0000256" key="6">
    <source>
        <dbReference type="ARBA" id="ARBA00048262"/>
    </source>
</evidence>
<comment type="caution">
    <text evidence="10">The sequence shown here is derived from an EMBL/GenBank/DDBJ whole genome shotgun (WGS) entry which is preliminary data.</text>
</comment>
<dbReference type="CDD" id="cd05283">
    <property type="entry name" value="CAD1"/>
    <property type="match status" value="1"/>
</dbReference>
<comment type="similarity">
    <text evidence="7">Belongs to the zinc-containing alcohol dehydrogenase family.</text>
</comment>
<reference evidence="10" key="1">
    <citation type="submission" date="2023-07" db="EMBL/GenBank/DDBJ databases">
        <title>Sequencing the genomes of 1000 actinobacteria strains.</title>
        <authorList>
            <person name="Klenk H.-P."/>
        </authorList>
    </citation>
    <scope>NUCLEOTIDE SEQUENCE</scope>
    <source>
        <strain evidence="10">DSM 13068</strain>
    </source>
</reference>
<evidence type="ECO:0000256" key="8">
    <source>
        <dbReference type="SAM" id="MobiDB-lite"/>
    </source>
</evidence>
<keyword evidence="3 7" id="KW-0862">Zinc</keyword>
<dbReference type="Pfam" id="PF08240">
    <property type="entry name" value="ADH_N"/>
    <property type="match status" value="1"/>
</dbReference>
<evidence type="ECO:0000256" key="4">
    <source>
        <dbReference type="ARBA" id="ARBA00023002"/>
    </source>
</evidence>
<comment type="catalytic activity">
    <reaction evidence="6">
        <text>a primary alcohol + NADP(+) = an aldehyde + NADPH + H(+)</text>
        <dbReference type="Rhea" id="RHEA:15937"/>
        <dbReference type="ChEBI" id="CHEBI:15378"/>
        <dbReference type="ChEBI" id="CHEBI:15734"/>
        <dbReference type="ChEBI" id="CHEBI:17478"/>
        <dbReference type="ChEBI" id="CHEBI:57783"/>
        <dbReference type="ChEBI" id="CHEBI:58349"/>
        <dbReference type="EC" id="1.1.1.2"/>
    </reaction>
</comment>
<feature type="region of interest" description="Disordered" evidence="8">
    <location>
        <begin position="15"/>
        <end position="61"/>
    </location>
</feature>
<evidence type="ECO:0000313" key="11">
    <source>
        <dbReference type="Proteomes" id="UP001180715"/>
    </source>
</evidence>
<dbReference type="InterPro" id="IPR020843">
    <property type="entry name" value="ER"/>
</dbReference>
<feature type="domain" description="Enoyl reductase (ER)" evidence="9">
    <location>
        <begin position="108"/>
        <end position="441"/>
    </location>
</feature>
<dbReference type="SUPFAM" id="SSF51735">
    <property type="entry name" value="NAD(P)-binding Rossmann-fold domains"/>
    <property type="match status" value="1"/>
</dbReference>
<dbReference type="SMART" id="SM00829">
    <property type="entry name" value="PKS_ER"/>
    <property type="match status" value="1"/>
</dbReference>
<gene>
    <name evidence="10" type="ORF">J2S67_001014</name>
</gene>
<evidence type="ECO:0000256" key="1">
    <source>
        <dbReference type="ARBA" id="ARBA00001947"/>
    </source>
</evidence>
<dbReference type="Gene3D" id="3.40.50.720">
    <property type="entry name" value="NAD(P)-binding Rossmann-like Domain"/>
    <property type="match status" value="1"/>
</dbReference>
<dbReference type="PANTHER" id="PTHR42683">
    <property type="entry name" value="ALDEHYDE REDUCTASE"/>
    <property type="match status" value="1"/>
</dbReference>